<dbReference type="InterPro" id="IPR006070">
    <property type="entry name" value="Sua5-like_dom"/>
</dbReference>
<evidence type="ECO:0000256" key="6">
    <source>
        <dbReference type="ARBA" id="ARBA00022679"/>
    </source>
</evidence>
<comment type="similarity">
    <text evidence="2 13">Belongs to the SUA5 family.</text>
</comment>
<dbReference type="InterPro" id="IPR005145">
    <property type="entry name" value="Sua5_C"/>
</dbReference>
<comment type="subcellular location">
    <subcellularLocation>
        <location evidence="1 13">Cytoplasm</location>
    </subcellularLocation>
</comment>
<keyword evidence="5 13" id="KW-0963">Cytoplasm</keyword>
<dbReference type="Gene3D" id="3.40.50.11030">
    <property type="entry name" value="Threonylcarbamoyl-AMP synthase, C-terminal domain"/>
    <property type="match status" value="1"/>
</dbReference>
<evidence type="ECO:0000256" key="5">
    <source>
        <dbReference type="ARBA" id="ARBA00022490"/>
    </source>
</evidence>
<comment type="caution">
    <text evidence="15">The sequence shown here is derived from an EMBL/GenBank/DDBJ whole genome shotgun (WGS) entry which is preliminary data.</text>
</comment>
<gene>
    <name evidence="15" type="ORF">GCM10011357_24430</name>
</gene>
<evidence type="ECO:0000256" key="9">
    <source>
        <dbReference type="ARBA" id="ARBA00022741"/>
    </source>
</evidence>
<evidence type="ECO:0000313" key="15">
    <source>
        <dbReference type="EMBL" id="GGD68498.1"/>
    </source>
</evidence>
<keyword evidence="6 13" id="KW-0808">Transferase</keyword>
<evidence type="ECO:0000313" key="16">
    <source>
        <dbReference type="Proteomes" id="UP000614272"/>
    </source>
</evidence>
<dbReference type="NCBIfam" id="TIGR00057">
    <property type="entry name" value="L-threonylcarbamoyladenylate synthase"/>
    <property type="match status" value="1"/>
</dbReference>
<name>A0ABQ1RIW1_9ALTE</name>
<dbReference type="Pfam" id="PF03481">
    <property type="entry name" value="Sua5_C"/>
    <property type="match status" value="1"/>
</dbReference>
<dbReference type="PANTHER" id="PTHR17490:SF16">
    <property type="entry name" value="THREONYLCARBAMOYL-AMP SYNTHASE"/>
    <property type="match status" value="1"/>
</dbReference>
<dbReference type="PROSITE" id="PS51163">
    <property type="entry name" value="YRDC"/>
    <property type="match status" value="1"/>
</dbReference>
<evidence type="ECO:0000256" key="4">
    <source>
        <dbReference type="ARBA" id="ARBA00015492"/>
    </source>
</evidence>
<dbReference type="RefSeq" id="WP_099035076.1">
    <property type="nucleotide sequence ID" value="NZ_BMGJ01000009.1"/>
</dbReference>
<comment type="function">
    <text evidence="13">Required for the formation of a threonylcarbamoyl group on adenosine at position 37 (t(6)A37) in tRNAs that read codons beginning with adenine.</text>
</comment>
<evidence type="ECO:0000256" key="11">
    <source>
        <dbReference type="ARBA" id="ARBA00029774"/>
    </source>
</evidence>
<comment type="catalytic activity">
    <reaction evidence="12 13">
        <text>L-threonine + hydrogencarbonate + ATP = L-threonylcarbamoyladenylate + diphosphate + H2O</text>
        <dbReference type="Rhea" id="RHEA:36407"/>
        <dbReference type="ChEBI" id="CHEBI:15377"/>
        <dbReference type="ChEBI" id="CHEBI:17544"/>
        <dbReference type="ChEBI" id="CHEBI:30616"/>
        <dbReference type="ChEBI" id="CHEBI:33019"/>
        <dbReference type="ChEBI" id="CHEBI:57926"/>
        <dbReference type="ChEBI" id="CHEBI:73682"/>
        <dbReference type="EC" id="2.7.7.87"/>
    </reaction>
</comment>
<evidence type="ECO:0000256" key="1">
    <source>
        <dbReference type="ARBA" id="ARBA00004496"/>
    </source>
</evidence>
<dbReference type="InterPro" id="IPR050156">
    <property type="entry name" value="TC-AMP_synthase_SUA5"/>
</dbReference>
<dbReference type="SUPFAM" id="SSF55821">
    <property type="entry name" value="YrdC/RibB"/>
    <property type="match status" value="1"/>
</dbReference>
<dbReference type="InterPro" id="IPR010923">
    <property type="entry name" value="T(6)A37_SUA5"/>
</dbReference>
<protein>
    <recommendedName>
        <fullName evidence="4 13">Threonylcarbamoyl-AMP synthase</fullName>
        <shortName evidence="13">TC-AMP synthase</shortName>
        <ecNumber evidence="3 13">2.7.7.87</ecNumber>
    </recommendedName>
    <alternativeName>
        <fullName evidence="11 13">L-threonylcarbamoyladenylate synthase</fullName>
    </alternativeName>
</protein>
<dbReference type="InterPro" id="IPR038385">
    <property type="entry name" value="Sua5/YwlC_C"/>
</dbReference>
<evidence type="ECO:0000256" key="3">
    <source>
        <dbReference type="ARBA" id="ARBA00012584"/>
    </source>
</evidence>
<keyword evidence="16" id="KW-1185">Reference proteome</keyword>
<dbReference type="EC" id="2.7.7.87" evidence="3 13"/>
<organism evidence="15 16">
    <name type="scientific">Lacimicrobium alkaliphilum</name>
    <dbReference type="NCBI Taxonomy" id="1526571"/>
    <lineage>
        <taxon>Bacteria</taxon>
        <taxon>Pseudomonadati</taxon>
        <taxon>Pseudomonadota</taxon>
        <taxon>Gammaproteobacteria</taxon>
        <taxon>Alteromonadales</taxon>
        <taxon>Alteromonadaceae</taxon>
        <taxon>Lacimicrobium</taxon>
    </lineage>
</organism>
<evidence type="ECO:0000256" key="13">
    <source>
        <dbReference type="PIRNR" id="PIRNR004930"/>
    </source>
</evidence>
<evidence type="ECO:0000256" key="7">
    <source>
        <dbReference type="ARBA" id="ARBA00022694"/>
    </source>
</evidence>
<keyword evidence="10 13" id="KW-0067">ATP-binding</keyword>
<evidence type="ECO:0000256" key="12">
    <source>
        <dbReference type="ARBA" id="ARBA00048366"/>
    </source>
</evidence>
<dbReference type="Pfam" id="PF01300">
    <property type="entry name" value="Sua5_yciO_yrdC"/>
    <property type="match status" value="1"/>
</dbReference>
<feature type="domain" description="YrdC-like" evidence="14">
    <location>
        <begin position="11"/>
        <end position="197"/>
    </location>
</feature>
<dbReference type="Gene3D" id="3.90.870.10">
    <property type="entry name" value="DHBP synthase"/>
    <property type="match status" value="1"/>
</dbReference>
<keyword evidence="8 13" id="KW-0548">Nucleotidyltransferase</keyword>
<sequence>MNRLKLDGEISQDISRAVALLREGELVAIPTETVYGLAADASNEQAVGKVFSAKRRPLSHPLIVHVGEPGQLSEWATDIPALAWQLAEQFWPGPLTLILKKSPMAPAIITGGQDTIALRIPGHPVALAILKEFGGALAAPSANRYGRISPTAASHVFGQFGDDVMAVVDGGLCPVGIESSIVDLSTEEPRILRPGLLDGELVKAGVAPYRQDGESQGPRVSGSDLRHYAPVKPASLCPPKELKTRIEQQSGGKIQVWSLTPNRYGLQHVDWVVMPVDPAFYARELYLRLHDFENSDNDLLIIEQPPVTSLWRGINNRLQRATRLTTEESTA</sequence>
<accession>A0ABQ1RIW1</accession>
<dbReference type="Proteomes" id="UP000614272">
    <property type="component" value="Unassembled WGS sequence"/>
</dbReference>
<dbReference type="PIRSF" id="PIRSF004930">
    <property type="entry name" value="Tln_factor_SUA5"/>
    <property type="match status" value="1"/>
</dbReference>
<keyword evidence="7 13" id="KW-0819">tRNA processing</keyword>
<evidence type="ECO:0000256" key="8">
    <source>
        <dbReference type="ARBA" id="ARBA00022695"/>
    </source>
</evidence>
<evidence type="ECO:0000259" key="14">
    <source>
        <dbReference type="PROSITE" id="PS51163"/>
    </source>
</evidence>
<dbReference type="PANTHER" id="PTHR17490">
    <property type="entry name" value="SUA5"/>
    <property type="match status" value="1"/>
</dbReference>
<keyword evidence="9 13" id="KW-0547">Nucleotide-binding</keyword>
<dbReference type="EMBL" id="BMGJ01000009">
    <property type="protein sequence ID" value="GGD68498.1"/>
    <property type="molecule type" value="Genomic_DNA"/>
</dbReference>
<proteinExistence type="inferred from homology"/>
<dbReference type="InterPro" id="IPR017945">
    <property type="entry name" value="DHBP_synth_RibB-like_a/b_dom"/>
</dbReference>
<evidence type="ECO:0000256" key="10">
    <source>
        <dbReference type="ARBA" id="ARBA00022840"/>
    </source>
</evidence>
<reference evidence="16" key="1">
    <citation type="journal article" date="2019" name="Int. J. Syst. Evol. Microbiol.">
        <title>The Global Catalogue of Microorganisms (GCM) 10K type strain sequencing project: providing services to taxonomists for standard genome sequencing and annotation.</title>
        <authorList>
            <consortium name="The Broad Institute Genomics Platform"/>
            <consortium name="The Broad Institute Genome Sequencing Center for Infectious Disease"/>
            <person name="Wu L."/>
            <person name="Ma J."/>
        </authorList>
    </citation>
    <scope>NUCLEOTIDE SEQUENCE [LARGE SCALE GENOMIC DNA]</scope>
    <source>
        <strain evidence="16">CGMCC 1.12923</strain>
    </source>
</reference>
<evidence type="ECO:0000256" key="2">
    <source>
        <dbReference type="ARBA" id="ARBA00007663"/>
    </source>
</evidence>